<evidence type="ECO:0000313" key="3">
    <source>
        <dbReference type="EMBL" id="QBH13836.1"/>
    </source>
</evidence>
<dbReference type="GO" id="GO:0042834">
    <property type="term" value="F:peptidoglycan binding"/>
    <property type="evidence" value="ECO:0007669"/>
    <property type="project" value="InterPro"/>
</dbReference>
<sequence length="252" mass="27109">MFGLGLFVGRGSSPVLFETRPFQEYLGRMLSELSAKFPEKGKVDLKFYDVLDEPVYSPVKGTADDSGEITPGPETGEKTSMNPAPYNSQAEDIPVKRSRKLATWNKAGQGYDNATAPAPPAKKSASVKTYKKAAEKQTVTQSAPKVLKSKTQAGKKTDAVPQKTKPDTGKAPAPAHGGYTIQVASYKNLNDALAQMVLLNKKGITAYRASVKIDGKTWYRVRTGSFANYEAARTGLVKLAGSGVNGMVIKKE</sequence>
<name>A0A328F886_9BACT</name>
<dbReference type="InterPro" id="IPR036680">
    <property type="entry name" value="SPOR-like_sf"/>
</dbReference>
<feature type="compositionally biased region" description="Polar residues" evidence="1">
    <location>
        <begin position="137"/>
        <end position="154"/>
    </location>
</feature>
<evidence type="ECO:0000313" key="6">
    <source>
        <dbReference type="Proteomes" id="UP000293902"/>
    </source>
</evidence>
<dbReference type="PROSITE" id="PS51724">
    <property type="entry name" value="SPOR"/>
    <property type="match status" value="1"/>
</dbReference>
<gene>
    <name evidence="4" type="ORF">DO021_16990</name>
    <name evidence="3" type="ORF">EYB58_13440</name>
</gene>
<feature type="region of interest" description="Disordered" evidence="1">
    <location>
        <begin position="135"/>
        <end position="174"/>
    </location>
</feature>
<dbReference type="Pfam" id="PF05036">
    <property type="entry name" value="SPOR"/>
    <property type="match status" value="1"/>
</dbReference>
<dbReference type="GO" id="GO:0032506">
    <property type="term" value="P:cytokinetic process"/>
    <property type="evidence" value="ECO:0007669"/>
    <property type="project" value="TreeGrafter"/>
</dbReference>
<feature type="compositionally biased region" description="Polar residues" evidence="1">
    <location>
        <begin position="78"/>
        <end position="89"/>
    </location>
</feature>
<dbReference type="AlphaFoldDB" id="A0A328F886"/>
<organism evidence="4 5">
    <name type="scientific">Desulfobacter hydrogenophilus</name>
    <dbReference type="NCBI Taxonomy" id="2291"/>
    <lineage>
        <taxon>Bacteria</taxon>
        <taxon>Pseudomonadati</taxon>
        <taxon>Thermodesulfobacteriota</taxon>
        <taxon>Desulfobacteria</taxon>
        <taxon>Desulfobacterales</taxon>
        <taxon>Desulfobacteraceae</taxon>
        <taxon>Desulfobacter</taxon>
    </lineage>
</organism>
<dbReference type="Proteomes" id="UP000248798">
    <property type="component" value="Unassembled WGS sequence"/>
</dbReference>
<evidence type="ECO:0000259" key="2">
    <source>
        <dbReference type="PROSITE" id="PS51724"/>
    </source>
</evidence>
<dbReference type="RefSeq" id="WP_111958843.1">
    <property type="nucleotide sequence ID" value="NZ_CP036313.1"/>
</dbReference>
<dbReference type="Proteomes" id="UP000293902">
    <property type="component" value="Chromosome"/>
</dbReference>
<dbReference type="SUPFAM" id="SSF110997">
    <property type="entry name" value="Sporulation related repeat"/>
    <property type="match status" value="1"/>
</dbReference>
<keyword evidence="6" id="KW-1185">Reference proteome</keyword>
<dbReference type="PANTHER" id="PTHR38687">
    <property type="entry name" value="CELL DIVISION PROTEIN DEDD-RELATED"/>
    <property type="match status" value="1"/>
</dbReference>
<dbReference type="InterPro" id="IPR007730">
    <property type="entry name" value="SPOR-like_dom"/>
</dbReference>
<dbReference type="InterPro" id="IPR052521">
    <property type="entry name" value="Cell_div_SPOR-domain"/>
</dbReference>
<evidence type="ECO:0000313" key="5">
    <source>
        <dbReference type="Proteomes" id="UP000248798"/>
    </source>
</evidence>
<proteinExistence type="predicted"/>
<dbReference type="GO" id="GO:0030428">
    <property type="term" value="C:cell septum"/>
    <property type="evidence" value="ECO:0007669"/>
    <property type="project" value="TreeGrafter"/>
</dbReference>
<feature type="domain" description="SPOR" evidence="2">
    <location>
        <begin position="173"/>
        <end position="251"/>
    </location>
</feature>
<dbReference type="OrthoDB" id="5422687at2"/>
<dbReference type="Gene3D" id="3.30.70.1070">
    <property type="entry name" value="Sporulation related repeat"/>
    <property type="match status" value="1"/>
</dbReference>
<evidence type="ECO:0000256" key="1">
    <source>
        <dbReference type="SAM" id="MobiDB-lite"/>
    </source>
</evidence>
<reference evidence="4 5" key="1">
    <citation type="submission" date="2018-06" db="EMBL/GenBank/DDBJ databases">
        <title>Complete Genome Sequence of Desulfobacter hydrogenophilus (DSM3380).</title>
        <authorList>
            <person name="Marietou A."/>
            <person name="Schreiber L."/>
            <person name="Marshall I."/>
            <person name="Jorgensen B."/>
        </authorList>
    </citation>
    <scope>NUCLEOTIDE SEQUENCE [LARGE SCALE GENOMIC DNA]</scope>
    <source>
        <strain evidence="4 5">DSM 3380</strain>
    </source>
</reference>
<reference evidence="3 6" key="2">
    <citation type="submission" date="2019-02" db="EMBL/GenBank/DDBJ databases">
        <title>Complete genome sequence of Desulfobacter hydrogenophilus AcRS1.</title>
        <authorList>
            <person name="Marietou A."/>
            <person name="Lund M.B."/>
            <person name="Marshall I.P.G."/>
            <person name="Schreiber L."/>
            <person name="Jorgensen B."/>
        </authorList>
    </citation>
    <scope>NUCLEOTIDE SEQUENCE [LARGE SCALE GENOMIC DNA]</scope>
    <source>
        <strain evidence="3 6">AcRS1</strain>
    </source>
</reference>
<dbReference type="EMBL" id="QLNI01000037">
    <property type="protein sequence ID" value="RAM00851.1"/>
    <property type="molecule type" value="Genomic_DNA"/>
</dbReference>
<evidence type="ECO:0000313" key="4">
    <source>
        <dbReference type="EMBL" id="RAM00851.1"/>
    </source>
</evidence>
<accession>A0A328F886</accession>
<dbReference type="EMBL" id="CP036313">
    <property type="protein sequence ID" value="QBH13836.1"/>
    <property type="molecule type" value="Genomic_DNA"/>
</dbReference>
<protein>
    <submittedName>
        <fullName evidence="4">SPOR domain-containing protein</fullName>
    </submittedName>
</protein>
<feature type="region of interest" description="Disordered" evidence="1">
    <location>
        <begin position="59"/>
        <end position="89"/>
    </location>
</feature>
<dbReference type="PANTHER" id="PTHR38687:SF1">
    <property type="entry name" value="CELL DIVISION PROTEIN DEDD"/>
    <property type="match status" value="1"/>
</dbReference>
<dbReference type="GO" id="GO:0032153">
    <property type="term" value="C:cell division site"/>
    <property type="evidence" value="ECO:0007669"/>
    <property type="project" value="TreeGrafter"/>
</dbReference>